<keyword evidence="3" id="KW-0732">Signal</keyword>
<dbReference type="InterPro" id="IPR002557">
    <property type="entry name" value="Chitin-bd_dom"/>
</dbReference>
<reference evidence="5" key="2">
    <citation type="submission" date="2020-01" db="EMBL/GenBank/DDBJ databases">
        <authorList>
            <person name="Korhonen P.K.K."/>
            <person name="Guangxu M.G."/>
            <person name="Wang T.W."/>
            <person name="Stroehlein A.J.S."/>
            <person name="Young N.D."/>
            <person name="Ang C.-S.A."/>
            <person name="Fernando D.W.F."/>
            <person name="Lu H.L."/>
            <person name="Taylor S.T."/>
            <person name="Ehtesham M.E.M."/>
            <person name="Najaraj S.H.N."/>
            <person name="Harsha G.H.G."/>
            <person name="Madugundu A.M."/>
            <person name="Renuse S.R."/>
            <person name="Holt D.H."/>
            <person name="Pandey A.P."/>
            <person name="Papenfuss A.P."/>
            <person name="Gasser R.B.G."/>
            <person name="Fischer K.F."/>
        </authorList>
    </citation>
    <scope>NUCLEOTIDE SEQUENCE</scope>
    <source>
        <strain evidence="5">SSS_KF_BRIS2020</strain>
    </source>
</reference>
<feature type="compositionally biased region" description="Basic and acidic residues" evidence="2">
    <location>
        <begin position="563"/>
        <end position="573"/>
    </location>
</feature>
<evidence type="ECO:0000256" key="2">
    <source>
        <dbReference type="SAM" id="MobiDB-lite"/>
    </source>
</evidence>
<protein>
    <recommendedName>
        <fullName evidence="4">Chitin-binding type-2 domain-containing protein</fullName>
    </recommendedName>
</protein>
<dbReference type="GO" id="GO:0005576">
    <property type="term" value="C:extracellular region"/>
    <property type="evidence" value="ECO:0007669"/>
    <property type="project" value="InterPro"/>
</dbReference>
<feature type="region of interest" description="Disordered" evidence="2">
    <location>
        <begin position="542"/>
        <end position="658"/>
    </location>
</feature>
<dbReference type="Proteomes" id="UP000070412">
    <property type="component" value="Unassembled WGS sequence"/>
</dbReference>
<accession>A0A834RFP4</accession>
<feature type="compositionally biased region" description="Polar residues" evidence="2">
    <location>
        <begin position="627"/>
        <end position="640"/>
    </location>
</feature>
<evidence type="ECO:0000256" key="1">
    <source>
        <dbReference type="SAM" id="Coils"/>
    </source>
</evidence>
<evidence type="ECO:0000256" key="3">
    <source>
        <dbReference type="SAM" id="SignalP"/>
    </source>
</evidence>
<keyword evidence="1" id="KW-0175">Coiled coil</keyword>
<reference evidence="7" key="1">
    <citation type="journal article" date="2020" name="PLoS Negl. Trop. Dis.">
        <title>High-quality nuclear genome for Sarcoptes scabiei-A critical resource for a neglected parasite.</title>
        <authorList>
            <person name="Korhonen P.K."/>
            <person name="Gasser R.B."/>
            <person name="Ma G."/>
            <person name="Wang T."/>
            <person name="Stroehlein A.J."/>
            <person name="Young N.D."/>
            <person name="Ang C.S."/>
            <person name="Fernando D.D."/>
            <person name="Lu H.C."/>
            <person name="Taylor S."/>
            <person name="Reynolds S.L."/>
            <person name="Mofiz E."/>
            <person name="Najaraj S.H."/>
            <person name="Gowda H."/>
            <person name="Madugundu A."/>
            <person name="Renuse S."/>
            <person name="Holt D."/>
            <person name="Pandey A."/>
            <person name="Papenfuss A.T."/>
            <person name="Fischer K."/>
        </authorList>
    </citation>
    <scope>NUCLEOTIDE SEQUENCE [LARGE SCALE GENOMIC DNA]</scope>
</reference>
<feature type="signal peptide" evidence="3">
    <location>
        <begin position="1"/>
        <end position="21"/>
    </location>
</feature>
<dbReference type="PROSITE" id="PS50940">
    <property type="entry name" value="CHIT_BIND_II"/>
    <property type="match status" value="1"/>
</dbReference>
<evidence type="ECO:0000313" key="5">
    <source>
        <dbReference type="EMBL" id="KAF7496419.1"/>
    </source>
</evidence>
<dbReference type="OrthoDB" id="6364363at2759"/>
<feature type="coiled-coil region" evidence="1">
    <location>
        <begin position="366"/>
        <end position="393"/>
    </location>
</feature>
<proteinExistence type="predicted"/>
<dbReference type="PANTHER" id="PTHR22933:SF43">
    <property type="entry name" value="LP10131P"/>
    <property type="match status" value="1"/>
</dbReference>
<feature type="chain" id="PRO_5038259382" description="Chitin-binding type-2 domain-containing protein" evidence="3">
    <location>
        <begin position="22"/>
        <end position="839"/>
    </location>
</feature>
<dbReference type="EMBL" id="WVUK01000008">
    <property type="protein sequence ID" value="KAF7496419.1"/>
    <property type="molecule type" value="Genomic_DNA"/>
</dbReference>
<feature type="compositionally biased region" description="Basic and acidic residues" evidence="2">
    <location>
        <begin position="543"/>
        <end position="554"/>
    </location>
</feature>
<feature type="region of interest" description="Disordered" evidence="2">
    <location>
        <begin position="493"/>
        <end position="529"/>
    </location>
</feature>
<dbReference type="GO" id="GO:0008061">
    <property type="term" value="F:chitin binding"/>
    <property type="evidence" value="ECO:0007669"/>
    <property type="project" value="InterPro"/>
</dbReference>
<dbReference type="SMART" id="SM00494">
    <property type="entry name" value="ChtBD2"/>
    <property type="match status" value="1"/>
</dbReference>
<dbReference type="AlphaFoldDB" id="A0A834RFP4"/>
<keyword evidence="7" id="KW-1185">Reference proteome</keyword>
<dbReference type="InterPro" id="IPR036508">
    <property type="entry name" value="Chitin-bd_dom_sf"/>
</dbReference>
<dbReference type="InterPro" id="IPR052976">
    <property type="entry name" value="Scoloptoxin-like"/>
</dbReference>
<evidence type="ECO:0000313" key="6">
    <source>
        <dbReference type="EnsemblMetazoa" id="KAF7496419.1"/>
    </source>
</evidence>
<name>A0A834RFP4_SARSC</name>
<gene>
    <name evidence="5" type="ORF">SSS_4252</name>
</gene>
<evidence type="ECO:0000259" key="4">
    <source>
        <dbReference type="PROSITE" id="PS50940"/>
    </source>
</evidence>
<dbReference type="EnsemblMetazoa" id="SSS_4252s_mrna">
    <property type="protein sequence ID" value="KAF7496419.1"/>
    <property type="gene ID" value="SSS_4252"/>
</dbReference>
<dbReference type="Pfam" id="PF01607">
    <property type="entry name" value="CBM_14"/>
    <property type="match status" value="1"/>
</dbReference>
<dbReference type="SUPFAM" id="SSF57625">
    <property type="entry name" value="Invertebrate chitin-binding proteins"/>
    <property type="match status" value="1"/>
</dbReference>
<sequence length="839" mass="95620">MDLFQFFVLLLSINCFASISSSTTELLASDLNEFTDAQRWPMRSEQNLGLENDEEDHLERSAIDRPQSSKSINIVDFNEDTITDESYPSQSPRFDPLIRSNENNLLIPIDSNESSRLNQRDDNAIKNGLNSEQTGGKRFNWMTDRNDDHSQPQQLNSHQLFAKDLENVANPSLNNDSKDRDDIVAETIEENKQNEINLTSNESNDVVPIDNDTIGDDILDDIDGDSLPIDYQPLDDDYENFDNLDWMNSTNRLKREVLRGQNYHYQRGYELSRLRQENRLRNDPLSSRPKQFFVREYHQGRDVPKELLRLAKVNDNSLQTFMTHSSTTSSPLIDPQINPEYRRQFQATKAAIKAAIQRGEKDFRILDYLNRLKEKLEQQRKQLQHQQLLKLRQQQQQQHRQTFEGPLHQRFGGNASATFDPQTAPRYPQNTAELIASVNYGGDSGPGVEQIRDTELNLGVRFDEKIKDDLNRIVPYDPSKQFGERLRPLRPPLYGGGNITRTSAVDSISPDGRNRLNENFPNRSKNPADEYLDKIRRLYPHLFPDDSGDRERGNQDASLGRFDSGDPFRHHDPLYLYPFNQSDGQGGRDQINNLGPKDRQGYPIYRSPYETPSHPSTAVGGLPGESPTFTSPSQEGTSAGTKPVDDGNRNDPSLYDRLGGSGRYPFDRALWPYNQPYPNVYIPPPYRPSAGDQARAYYPSIPTLGTPASAYPSRFPGRLLSSLTLYPGIRNSTYPGFPGYIGFDYPGYSSVPFTGFRCDLQPYRVGYYADVAAGCQAFHVCQRDGRMDSFLCPNGTLFHQKVMTCDWWYLVNCPSSPSYYYLNGRIGVLPPLPATLSRF</sequence>
<feature type="domain" description="Chitin-binding type-2" evidence="4">
    <location>
        <begin position="755"/>
        <end position="815"/>
    </location>
</feature>
<evidence type="ECO:0000313" key="7">
    <source>
        <dbReference type="Proteomes" id="UP000070412"/>
    </source>
</evidence>
<organism evidence="5">
    <name type="scientific">Sarcoptes scabiei</name>
    <name type="common">Itch mite</name>
    <name type="synonym">Acarus scabiei</name>
    <dbReference type="NCBI Taxonomy" id="52283"/>
    <lineage>
        <taxon>Eukaryota</taxon>
        <taxon>Metazoa</taxon>
        <taxon>Ecdysozoa</taxon>
        <taxon>Arthropoda</taxon>
        <taxon>Chelicerata</taxon>
        <taxon>Arachnida</taxon>
        <taxon>Acari</taxon>
        <taxon>Acariformes</taxon>
        <taxon>Sarcoptiformes</taxon>
        <taxon>Astigmata</taxon>
        <taxon>Psoroptidia</taxon>
        <taxon>Sarcoptoidea</taxon>
        <taxon>Sarcoptidae</taxon>
        <taxon>Sarcoptinae</taxon>
        <taxon>Sarcoptes</taxon>
    </lineage>
</organism>
<reference evidence="6" key="3">
    <citation type="submission" date="2022-06" db="UniProtKB">
        <authorList>
            <consortium name="EnsemblMetazoa"/>
        </authorList>
    </citation>
    <scope>IDENTIFICATION</scope>
</reference>
<dbReference type="PANTHER" id="PTHR22933">
    <property type="entry name" value="FI18007P1-RELATED"/>
    <property type="match status" value="1"/>
</dbReference>
<dbReference type="Gene3D" id="2.170.140.10">
    <property type="entry name" value="Chitin binding domain"/>
    <property type="match status" value="1"/>
</dbReference>